<evidence type="ECO:0000313" key="1">
    <source>
        <dbReference type="EMBL" id="MFC7462061.1"/>
    </source>
</evidence>
<name>A0ABW2SFI1_9BURK</name>
<accession>A0ABW2SFI1</accession>
<proteinExistence type="predicted"/>
<sequence>MTEYTLSRQSLDTITDVEMAFGTTKLLPPYGVVPKPFKHGNGYTRLIDCLFSGQPLPGGEILFRQGFEDPAAPAALNRVVIAHLRSYEPKHEHKIAGLGYLVSLVCELNLS</sequence>
<dbReference type="Proteomes" id="UP001596457">
    <property type="component" value="Unassembled WGS sequence"/>
</dbReference>
<dbReference type="RefSeq" id="WP_382202759.1">
    <property type="nucleotide sequence ID" value="NZ_JBHTBZ010000051.1"/>
</dbReference>
<reference evidence="2" key="1">
    <citation type="journal article" date="2019" name="Int. J. Syst. Evol. Microbiol.">
        <title>The Global Catalogue of Microorganisms (GCM) 10K type strain sequencing project: providing services to taxonomists for standard genome sequencing and annotation.</title>
        <authorList>
            <consortium name="The Broad Institute Genomics Platform"/>
            <consortium name="The Broad Institute Genome Sequencing Center for Infectious Disease"/>
            <person name="Wu L."/>
            <person name="Ma J."/>
        </authorList>
    </citation>
    <scope>NUCLEOTIDE SEQUENCE [LARGE SCALE GENOMIC DNA]</scope>
    <source>
        <strain evidence="2">CCUG 53903</strain>
    </source>
</reference>
<gene>
    <name evidence="1" type="ORF">ACFQU0_16655</name>
</gene>
<protein>
    <submittedName>
        <fullName evidence="1">Uncharacterized protein</fullName>
    </submittedName>
</protein>
<keyword evidence="2" id="KW-1185">Reference proteome</keyword>
<organism evidence="1 2">
    <name type="scientific">Hydrogenophaga defluvii</name>
    <dbReference type="NCBI Taxonomy" id="249410"/>
    <lineage>
        <taxon>Bacteria</taxon>
        <taxon>Pseudomonadati</taxon>
        <taxon>Pseudomonadota</taxon>
        <taxon>Betaproteobacteria</taxon>
        <taxon>Burkholderiales</taxon>
        <taxon>Comamonadaceae</taxon>
        <taxon>Hydrogenophaga</taxon>
    </lineage>
</organism>
<dbReference type="EMBL" id="JBHTBZ010000051">
    <property type="protein sequence ID" value="MFC7462061.1"/>
    <property type="molecule type" value="Genomic_DNA"/>
</dbReference>
<evidence type="ECO:0000313" key="2">
    <source>
        <dbReference type="Proteomes" id="UP001596457"/>
    </source>
</evidence>
<comment type="caution">
    <text evidence="1">The sequence shown here is derived from an EMBL/GenBank/DDBJ whole genome shotgun (WGS) entry which is preliminary data.</text>
</comment>